<organism evidence="1">
    <name type="scientific">Arundo donax</name>
    <name type="common">Giant reed</name>
    <name type="synonym">Donax arundinaceus</name>
    <dbReference type="NCBI Taxonomy" id="35708"/>
    <lineage>
        <taxon>Eukaryota</taxon>
        <taxon>Viridiplantae</taxon>
        <taxon>Streptophyta</taxon>
        <taxon>Embryophyta</taxon>
        <taxon>Tracheophyta</taxon>
        <taxon>Spermatophyta</taxon>
        <taxon>Magnoliopsida</taxon>
        <taxon>Liliopsida</taxon>
        <taxon>Poales</taxon>
        <taxon>Poaceae</taxon>
        <taxon>PACMAD clade</taxon>
        <taxon>Arundinoideae</taxon>
        <taxon>Arundineae</taxon>
        <taxon>Arundo</taxon>
    </lineage>
</organism>
<dbReference type="EMBL" id="GBRH01182536">
    <property type="protein sequence ID" value="JAE15360.1"/>
    <property type="molecule type" value="Transcribed_RNA"/>
</dbReference>
<protein>
    <submittedName>
        <fullName evidence="1">Uncharacterized protein</fullName>
    </submittedName>
</protein>
<dbReference type="AlphaFoldDB" id="A0A0A9FRA4"/>
<proteinExistence type="predicted"/>
<reference evidence="1" key="1">
    <citation type="submission" date="2014-09" db="EMBL/GenBank/DDBJ databases">
        <authorList>
            <person name="Magalhaes I.L.F."/>
            <person name="Oliveira U."/>
            <person name="Santos F.R."/>
            <person name="Vidigal T.H.D.A."/>
            <person name="Brescovit A.D."/>
            <person name="Santos A.J."/>
        </authorList>
    </citation>
    <scope>NUCLEOTIDE SEQUENCE</scope>
    <source>
        <tissue evidence="1">Shoot tissue taken approximately 20 cm above the soil surface</tissue>
    </source>
</reference>
<evidence type="ECO:0000313" key="1">
    <source>
        <dbReference type="EMBL" id="JAE15360.1"/>
    </source>
</evidence>
<accession>A0A0A9FRA4</accession>
<name>A0A0A9FRA4_ARUDO</name>
<sequence length="68" mass="7896">MDFTRISMDVEMLNLGDNCALEIVYSSCALLDGTRSSAVLQRWVHCRQIQHPPDTILPRWNYRVMLSQ</sequence>
<reference evidence="1" key="2">
    <citation type="journal article" date="2015" name="Data Brief">
        <title>Shoot transcriptome of the giant reed, Arundo donax.</title>
        <authorList>
            <person name="Barrero R.A."/>
            <person name="Guerrero F.D."/>
            <person name="Moolhuijzen P."/>
            <person name="Goolsby J.A."/>
            <person name="Tidwell J."/>
            <person name="Bellgard S.E."/>
            <person name="Bellgard M.I."/>
        </authorList>
    </citation>
    <scope>NUCLEOTIDE SEQUENCE</scope>
    <source>
        <tissue evidence="1">Shoot tissue taken approximately 20 cm above the soil surface</tissue>
    </source>
</reference>